<evidence type="ECO:0000313" key="2">
    <source>
        <dbReference type="Proteomes" id="UP000199666"/>
    </source>
</evidence>
<dbReference type="AlphaFoldDB" id="A0A1I2UHZ7"/>
<protein>
    <submittedName>
        <fullName evidence="1">Uncharacterized protein</fullName>
    </submittedName>
</protein>
<accession>A0A1I2UHZ7</accession>
<dbReference type="OrthoDB" id="943693at2"/>
<name>A0A1I2UHZ7_9SPHI</name>
<organism evidence="1 2">
    <name type="scientific">Pedobacter insulae</name>
    <dbReference type="NCBI Taxonomy" id="414048"/>
    <lineage>
        <taxon>Bacteria</taxon>
        <taxon>Pseudomonadati</taxon>
        <taxon>Bacteroidota</taxon>
        <taxon>Sphingobacteriia</taxon>
        <taxon>Sphingobacteriales</taxon>
        <taxon>Sphingobacteriaceae</taxon>
        <taxon>Pedobacter</taxon>
    </lineage>
</organism>
<dbReference type="STRING" id="414048.SAMN04489864_102173"/>
<proteinExistence type="predicted"/>
<dbReference type="EMBL" id="FOPP01000002">
    <property type="protein sequence ID" value="SFG76670.1"/>
    <property type="molecule type" value="Genomic_DNA"/>
</dbReference>
<dbReference type="RefSeq" id="WP_090992232.1">
    <property type="nucleotide sequence ID" value="NZ_FOPP01000002.1"/>
</dbReference>
<evidence type="ECO:0000313" key="1">
    <source>
        <dbReference type="EMBL" id="SFG76670.1"/>
    </source>
</evidence>
<keyword evidence="2" id="KW-1185">Reference proteome</keyword>
<dbReference type="Proteomes" id="UP000199666">
    <property type="component" value="Unassembled WGS sequence"/>
</dbReference>
<gene>
    <name evidence="1" type="ORF">SAMN04489864_102173</name>
</gene>
<reference evidence="1 2" key="1">
    <citation type="submission" date="2016-10" db="EMBL/GenBank/DDBJ databases">
        <authorList>
            <person name="de Groot N.N."/>
        </authorList>
    </citation>
    <scope>NUCLEOTIDE SEQUENCE [LARGE SCALE GENOMIC DNA]</scope>
    <source>
        <strain evidence="1 2">DSM 18684</strain>
    </source>
</reference>
<sequence>MGVKLAWHRSVLSALTTLTHPVFFINDDAYDILECSPKLYLNLVSLRNHFHPDELINLQENFQNEGKLLVHLWEDVWQLNQKRVLSRIKSFLGLNCTLHARKAVLVELDSTQAVNFFNDTHLQGYVKAKHYYGLLVNNELIAMASFSDLRPMKLKGVGYTSAELIRFASKDGFTITGGLSKLIKHFLKIKNPNDLMSYADRDWSLGSGYHQLGFELSGVTGPAYLYVELTTLRRYFPHRLPKNILTGFHEQKEVNLETYLVKNGFEKVFNTGNLKYHLYV</sequence>